<proteinExistence type="predicted"/>
<organism evidence="3 4">
    <name type="scientific">Svornostia abyssi</name>
    <dbReference type="NCBI Taxonomy" id="2898438"/>
    <lineage>
        <taxon>Bacteria</taxon>
        <taxon>Bacillati</taxon>
        <taxon>Actinomycetota</taxon>
        <taxon>Thermoleophilia</taxon>
        <taxon>Solirubrobacterales</taxon>
        <taxon>Baekduiaceae</taxon>
        <taxon>Svornostia</taxon>
    </lineage>
</organism>
<protein>
    <submittedName>
        <fullName evidence="3">Uncharacterized protein</fullName>
    </submittedName>
</protein>
<evidence type="ECO:0000313" key="3">
    <source>
        <dbReference type="EMBL" id="UUY03497.1"/>
    </source>
</evidence>
<keyword evidence="2" id="KW-0732">Signal</keyword>
<dbReference type="RefSeq" id="WP_353864002.1">
    <property type="nucleotide sequence ID" value="NZ_CP088295.1"/>
</dbReference>
<accession>A0ABY5PFY6</accession>
<sequence>MSFSRALGAAAAALMLAGVFPATGQAVLTTPEVLLLDTYDTRAFRGFAGPVQTTQPLAPGGFYIVTARGTFSRHLKSLMTAPAPDPYTLCGTPKPAPLDPSPGRPDSPAGQDPEYVFAYPIEDKNKKKGYAKICAASPGTLAAFEIDTGLGFSRRPSYDKGTAPRPDHTYSYRIEGANLPASFRYTDSNLADNTGVMTITITPANTTTCGDDPRCLASLASGATPTATPAAGSGAAATNVILPTRSCASRRLFRITLRDRKADPIVAATVRLNGKTVKVLRARVGGRTRRISTVDLRGLPGNRFTVSITAKTRSGKVLRGSRKYFTCKPKLKSGPPKL</sequence>
<feature type="signal peptide" evidence="2">
    <location>
        <begin position="1"/>
        <end position="24"/>
    </location>
</feature>
<keyword evidence="4" id="KW-1185">Reference proteome</keyword>
<dbReference type="EMBL" id="CP088295">
    <property type="protein sequence ID" value="UUY03497.1"/>
    <property type="molecule type" value="Genomic_DNA"/>
</dbReference>
<evidence type="ECO:0000256" key="2">
    <source>
        <dbReference type="SAM" id="SignalP"/>
    </source>
</evidence>
<evidence type="ECO:0000313" key="4">
    <source>
        <dbReference type="Proteomes" id="UP001058860"/>
    </source>
</evidence>
<feature type="region of interest" description="Disordered" evidence="1">
    <location>
        <begin position="89"/>
        <end position="112"/>
    </location>
</feature>
<feature type="chain" id="PRO_5047469451" evidence="2">
    <location>
        <begin position="25"/>
        <end position="338"/>
    </location>
</feature>
<feature type="compositionally biased region" description="Pro residues" evidence="1">
    <location>
        <begin position="94"/>
        <end position="105"/>
    </location>
</feature>
<evidence type="ECO:0000256" key="1">
    <source>
        <dbReference type="SAM" id="MobiDB-lite"/>
    </source>
</evidence>
<gene>
    <name evidence="3" type="ORF">LRS13_22970</name>
</gene>
<dbReference type="Proteomes" id="UP001058860">
    <property type="component" value="Chromosome"/>
</dbReference>
<name>A0ABY5PFY6_9ACTN</name>
<reference evidence="4" key="1">
    <citation type="submission" date="2021-11" db="EMBL/GenBank/DDBJ databases">
        <title>Cultivation dependent microbiological survey of springs from the worlds oldest radium mine currently devoted to the extraction of radon-saturated water.</title>
        <authorList>
            <person name="Kapinusova G."/>
            <person name="Smrhova T."/>
            <person name="Strejcek M."/>
            <person name="Suman J."/>
            <person name="Jani K."/>
            <person name="Pajer P."/>
            <person name="Uhlik O."/>
        </authorList>
    </citation>
    <scope>NUCLEOTIDE SEQUENCE [LARGE SCALE GENOMIC DNA]</scope>
    <source>
        <strain evidence="4">J379</strain>
    </source>
</reference>